<dbReference type="AlphaFoldDB" id="A0A6N3F9K3"/>
<proteinExistence type="predicted"/>
<organism evidence="1">
    <name type="scientific">Clostridium paraputrificum</name>
    <dbReference type="NCBI Taxonomy" id="29363"/>
    <lineage>
        <taxon>Bacteria</taxon>
        <taxon>Bacillati</taxon>
        <taxon>Bacillota</taxon>
        <taxon>Clostridia</taxon>
        <taxon>Eubacteriales</taxon>
        <taxon>Clostridiaceae</taxon>
        <taxon>Clostridium</taxon>
    </lineage>
</organism>
<gene>
    <name evidence="1" type="ORF">CPLFYP93_02449</name>
</gene>
<accession>A0A6N3F9K3</accession>
<dbReference type="EMBL" id="CACRTV010000057">
    <property type="protein sequence ID" value="VYU48629.1"/>
    <property type="molecule type" value="Genomic_DNA"/>
</dbReference>
<evidence type="ECO:0000313" key="1">
    <source>
        <dbReference type="EMBL" id="VYU48629.1"/>
    </source>
</evidence>
<name>A0A6N3F9K3_9CLOT</name>
<reference evidence="1" key="1">
    <citation type="submission" date="2019-11" db="EMBL/GenBank/DDBJ databases">
        <authorList>
            <person name="Feng L."/>
        </authorList>
    </citation>
    <scope>NUCLEOTIDE SEQUENCE</scope>
    <source>
        <strain evidence="1">CParaputrificumLFYP93</strain>
    </source>
</reference>
<protein>
    <submittedName>
        <fullName evidence="1">Uncharacterized protein</fullName>
    </submittedName>
</protein>
<sequence>MNSILDEVSKDEYIEDLDGSGEINPLGLSVEEFLIAKTMADRFPQQFNNYIMLDPNPKNVIPMFKEFLEYNEIEYKESV</sequence>
<dbReference type="RefSeq" id="WP_156561813.1">
    <property type="nucleotide sequence ID" value="NZ_CACRTV010000057.1"/>
</dbReference>